<dbReference type="EMBL" id="HBIW01003826">
    <property type="protein sequence ID" value="CAE0687713.1"/>
    <property type="molecule type" value="Transcribed_RNA"/>
</dbReference>
<dbReference type="OrthoDB" id="10254896at2759"/>
<evidence type="ECO:0000313" key="5">
    <source>
        <dbReference type="EMBL" id="CAE0687713.1"/>
    </source>
</evidence>
<name>A0A7S4E3D4_9STRA</name>
<evidence type="ECO:0000256" key="3">
    <source>
        <dbReference type="ARBA" id="ARBA00023273"/>
    </source>
</evidence>
<dbReference type="Pfam" id="PF14931">
    <property type="entry name" value="IFT20"/>
    <property type="match status" value="1"/>
</dbReference>
<evidence type="ECO:0000313" key="7">
    <source>
        <dbReference type="Proteomes" id="UP000789595"/>
    </source>
</evidence>
<evidence type="ECO:0000256" key="2">
    <source>
        <dbReference type="ARBA" id="ARBA00023054"/>
    </source>
</evidence>
<dbReference type="GO" id="GO:0036064">
    <property type="term" value="C:ciliary basal body"/>
    <property type="evidence" value="ECO:0007669"/>
    <property type="project" value="TreeGrafter"/>
</dbReference>
<accession>A0A7S4E3D4</accession>
<reference evidence="6" key="2">
    <citation type="submission" date="2021-11" db="EMBL/GenBank/DDBJ databases">
        <authorList>
            <consortium name="Genoscope - CEA"/>
            <person name="William W."/>
        </authorList>
    </citation>
    <scope>NUCLEOTIDE SEQUENCE</scope>
</reference>
<dbReference type="GO" id="GO:0097730">
    <property type="term" value="C:non-motile cilium"/>
    <property type="evidence" value="ECO:0007669"/>
    <property type="project" value="TreeGrafter"/>
</dbReference>
<dbReference type="GO" id="GO:0061512">
    <property type="term" value="P:protein localization to cilium"/>
    <property type="evidence" value="ECO:0007669"/>
    <property type="project" value="TreeGrafter"/>
</dbReference>
<evidence type="ECO:0000256" key="4">
    <source>
        <dbReference type="SAM" id="Coils"/>
    </source>
</evidence>
<reference evidence="5" key="1">
    <citation type="submission" date="2021-01" db="EMBL/GenBank/DDBJ databases">
        <authorList>
            <person name="Corre E."/>
            <person name="Pelletier E."/>
            <person name="Niang G."/>
            <person name="Scheremetjew M."/>
            <person name="Finn R."/>
            <person name="Kale V."/>
            <person name="Holt S."/>
            <person name="Cochrane G."/>
            <person name="Meng A."/>
            <person name="Brown T."/>
            <person name="Cohen L."/>
        </authorList>
    </citation>
    <scope>NUCLEOTIDE SEQUENCE</scope>
    <source>
        <strain evidence="5">CCMP1756</strain>
    </source>
</reference>
<dbReference type="PANTHER" id="PTHR31978">
    <property type="entry name" value="INTRAFLAGELLAR TRANSPORT PROTEIN 20 HOMOLOG"/>
    <property type="match status" value="1"/>
</dbReference>
<comment type="subcellular location">
    <subcellularLocation>
        <location evidence="1">Cell projection</location>
        <location evidence="1">Cilium</location>
    </subcellularLocation>
</comment>
<keyword evidence="7" id="KW-1185">Reference proteome</keyword>
<dbReference type="GO" id="GO:0097546">
    <property type="term" value="C:ciliary base"/>
    <property type="evidence" value="ECO:0007669"/>
    <property type="project" value="TreeGrafter"/>
</dbReference>
<dbReference type="Proteomes" id="UP000789595">
    <property type="component" value="Unassembled WGS sequence"/>
</dbReference>
<evidence type="ECO:0000256" key="1">
    <source>
        <dbReference type="ARBA" id="ARBA00004138"/>
    </source>
</evidence>
<gene>
    <name evidence="5" type="ORF">PCAL00307_LOCUS3147</name>
    <name evidence="6" type="ORF">PECAL_1P21070</name>
</gene>
<keyword evidence="3" id="KW-0966">Cell projection</keyword>
<organism evidence="5">
    <name type="scientific">Pelagomonas calceolata</name>
    <dbReference type="NCBI Taxonomy" id="35677"/>
    <lineage>
        <taxon>Eukaryota</taxon>
        <taxon>Sar</taxon>
        <taxon>Stramenopiles</taxon>
        <taxon>Ochrophyta</taxon>
        <taxon>Pelagophyceae</taxon>
        <taxon>Pelagomonadales</taxon>
        <taxon>Pelagomonadaceae</taxon>
        <taxon>Pelagomonas</taxon>
    </lineage>
</organism>
<dbReference type="EMBL" id="CAKKNE010000001">
    <property type="protein sequence ID" value="CAH0365657.1"/>
    <property type="molecule type" value="Genomic_DNA"/>
</dbReference>
<dbReference type="GO" id="GO:0030990">
    <property type="term" value="C:intraciliary transport particle"/>
    <property type="evidence" value="ECO:0007669"/>
    <property type="project" value="TreeGrafter"/>
</dbReference>
<protein>
    <submittedName>
        <fullName evidence="5">Uncharacterized protein</fullName>
    </submittedName>
</protein>
<dbReference type="GO" id="GO:0005737">
    <property type="term" value="C:cytoplasm"/>
    <property type="evidence" value="ECO:0007669"/>
    <property type="project" value="TreeGrafter"/>
</dbReference>
<dbReference type="PANTHER" id="PTHR31978:SF1">
    <property type="entry name" value="INTRAFLAGELLAR TRANSPORT PROTEIN 20 HOMOLOG"/>
    <property type="match status" value="1"/>
</dbReference>
<feature type="coiled-coil region" evidence="4">
    <location>
        <begin position="85"/>
        <end position="112"/>
    </location>
</feature>
<keyword evidence="2 4" id="KW-0175">Coiled coil</keyword>
<dbReference type="AlphaFoldDB" id="A0A7S4E3D4"/>
<dbReference type="GO" id="GO:0060271">
    <property type="term" value="P:cilium assembly"/>
    <property type="evidence" value="ECO:0007669"/>
    <property type="project" value="TreeGrafter"/>
</dbReference>
<sequence length="141" mass="15883">MDDVTVSFDDQNRIRVLDVDKFAHTEELGSAANDFVKKNQEFGGLMDGIVEVLDANAKRIEQAKLRAIGMRNRVITERENRDQKRRALQALVAEREADLARVEAQVKSLRQVEAEQQNIIDKLAVGEAYGRVPVEGTEEGF</sequence>
<proteinExistence type="predicted"/>
<evidence type="ECO:0000313" key="6">
    <source>
        <dbReference type="EMBL" id="CAH0365657.1"/>
    </source>
</evidence>
<dbReference type="InterPro" id="IPR028172">
    <property type="entry name" value="FT20"/>
</dbReference>